<evidence type="ECO:0000313" key="2">
    <source>
        <dbReference type="Proteomes" id="UP000053820"/>
    </source>
</evidence>
<reference evidence="1 2" key="1">
    <citation type="submission" date="2014-04" db="EMBL/GenBank/DDBJ databases">
        <title>Evolutionary Origins and Diversification of the Mycorrhizal Mutualists.</title>
        <authorList>
            <consortium name="DOE Joint Genome Institute"/>
            <consortium name="Mycorrhizal Genomics Consortium"/>
            <person name="Kohler A."/>
            <person name="Kuo A."/>
            <person name="Nagy L.G."/>
            <person name="Floudas D."/>
            <person name="Copeland A."/>
            <person name="Barry K.W."/>
            <person name="Cichocki N."/>
            <person name="Veneault-Fourrey C."/>
            <person name="LaButti K."/>
            <person name="Lindquist E.A."/>
            <person name="Lipzen A."/>
            <person name="Lundell T."/>
            <person name="Morin E."/>
            <person name="Murat C."/>
            <person name="Riley R."/>
            <person name="Ohm R."/>
            <person name="Sun H."/>
            <person name="Tunlid A."/>
            <person name="Henrissat B."/>
            <person name="Grigoriev I.V."/>
            <person name="Hibbett D.S."/>
            <person name="Martin F."/>
        </authorList>
    </citation>
    <scope>NUCLEOTIDE SEQUENCE [LARGE SCALE GENOMIC DNA]</scope>
    <source>
        <strain evidence="1 2">MD-312</strain>
    </source>
</reference>
<sequence>MRALLDPQDGNYRLVASTLGGKPASFFVELIVKHCKDANPRRQPPFISGGNFLSVVRVAYEEMERGAARAGLKGDEVPSSIFQAFIHVVERKKINHIPWSANPTARAGNPYTTITPTVWLNLGAKPAPKSSQAPSFLSREWSSHSLALRSSEDIQTQDSRGEWSAIEVKLVSFQSVRHKTVLPSECDIVNASLGGNEDYVVAAYQYVQTSYDPSKPIHLLALISSVICAGLLPRLFHTQFVRGSYPTDSSRYASFIRNLDWTSKSRKGSSQPAPFIVMVTTFIISLYDPDSPLASRLEQNTGDLTNWFNKHSAKGINTFLMCRLGLATPHTARTFHAPKWKNDIMPLSNPEIREKYTEVSRLLKTGRQYGGFDVVNYMMGPKAAEILSQNHFVTARPLPPPSTFSAASSTKRNVRDWEGDEVSFITAGSDHRGIRKVSRRG</sequence>
<dbReference type="Proteomes" id="UP000053820">
    <property type="component" value="Unassembled WGS sequence"/>
</dbReference>
<dbReference type="EMBL" id="KN840232">
    <property type="protein sequence ID" value="KIJ57607.1"/>
    <property type="molecule type" value="Genomic_DNA"/>
</dbReference>
<gene>
    <name evidence="1" type="ORF">HYDPIDRAFT_120514</name>
</gene>
<dbReference type="HOGENOM" id="CLU_621216_0_0_1"/>
<name>A0A0C9W687_9AGAM</name>
<dbReference type="OrthoDB" id="2691215at2759"/>
<proteinExistence type="predicted"/>
<dbReference type="AlphaFoldDB" id="A0A0C9W687"/>
<organism evidence="1 2">
    <name type="scientific">Hydnomerulius pinastri MD-312</name>
    <dbReference type="NCBI Taxonomy" id="994086"/>
    <lineage>
        <taxon>Eukaryota</taxon>
        <taxon>Fungi</taxon>
        <taxon>Dikarya</taxon>
        <taxon>Basidiomycota</taxon>
        <taxon>Agaricomycotina</taxon>
        <taxon>Agaricomycetes</taxon>
        <taxon>Agaricomycetidae</taxon>
        <taxon>Boletales</taxon>
        <taxon>Boletales incertae sedis</taxon>
        <taxon>Leucogyrophana</taxon>
    </lineage>
</organism>
<accession>A0A0C9W687</accession>
<keyword evidence="2" id="KW-1185">Reference proteome</keyword>
<evidence type="ECO:0000313" key="1">
    <source>
        <dbReference type="EMBL" id="KIJ57607.1"/>
    </source>
</evidence>
<protein>
    <submittedName>
        <fullName evidence="1">Uncharacterized protein</fullName>
    </submittedName>
</protein>